<sequence>MYTQRKKEVSHSVNKNNVGLSNSLTSSPIGLIMNLQRTVGNRAVAQFVNHSMIQRQLSEEDKTNLKDDLTKFYNEKKKPKSLFMEDAKQIASKHGVDKDDLRNYYKNVFYKEMTTTNGTSSITAPVSNGVLSITALGRAPFSGASPTQRYLDTSYDYMGIYEKHISVAYTLVDRGSTARITSIHVSFKLNDHTGFRFYWNVHHGTIARDHDSFPAAQNRRDLNLGHTGALQIEAIQMITNRLNTLKCQGNP</sequence>
<accession>A0A1C1A8X6</accession>
<proteinExistence type="predicted"/>
<evidence type="ECO:0000313" key="2">
    <source>
        <dbReference type="EMBL" id="OCT17055.1"/>
    </source>
</evidence>
<gene>
    <name evidence="2" type="ORF">A8709_23995</name>
</gene>
<evidence type="ECO:0000256" key="1">
    <source>
        <dbReference type="SAM" id="MobiDB-lite"/>
    </source>
</evidence>
<dbReference type="Proteomes" id="UP000093309">
    <property type="component" value="Unassembled WGS sequence"/>
</dbReference>
<dbReference type="RefSeq" id="WP_065850309.1">
    <property type="nucleotide sequence ID" value="NZ_LYPC01000002.1"/>
</dbReference>
<feature type="compositionally biased region" description="Polar residues" evidence="1">
    <location>
        <begin position="11"/>
        <end position="20"/>
    </location>
</feature>
<protein>
    <submittedName>
        <fullName evidence="2">Uncharacterized protein</fullName>
    </submittedName>
</protein>
<feature type="compositionally biased region" description="Basic and acidic residues" evidence="1">
    <location>
        <begin position="1"/>
        <end position="10"/>
    </location>
</feature>
<reference evidence="3" key="1">
    <citation type="submission" date="2016-05" db="EMBL/GenBank/DDBJ databases">
        <title>Paenibacillus oryzae. sp. nov., isolated from the rice root.</title>
        <authorList>
            <person name="Zhang J."/>
            <person name="Zhang X."/>
        </authorList>
    </citation>
    <scope>NUCLEOTIDE SEQUENCE [LARGE SCALE GENOMIC DNA]</scope>
    <source>
        <strain evidence="3">KCTC13222</strain>
    </source>
</reference>
<comment type="caution">
    <text evidence="2">The sequence shown here is derived from an EMBL/GenBank/DDBJ whole genome shotgun (WGS) entry which is preliminary data.</text>
</comment>
<organism evidence="2 3">
    <name type="scientific">Paenibacillus pectinilyticus</name>
    <dbReference type="NCBI Taxonomy" id="512399"/>
    <lineage>
        <taxon>Bacteria</taxon>
        <taxon>Bacillati</taxon>
        <taxon>Bacillota</taxon>
        <taxon>Bacilli</taxon>
        <taxon>Bacillales</taxon>
        <taxon>Paenibacillaceae</taxon>
        <taxon>Paenibacillus</taxon>
    </lineage>
</organism>
<name>A0A1C1A8X6_9BACL</name>
<evidence type="ECO:0000313" key="3">
    <source>
        <dbReference type="Proteomes" id="UP000093309"/>
    </source>
</evidence>
<dbReference type="EMBL" id="LYPC01000002">
    <property type="protein sequence ID" value="OCT17055.1"/>
    <property type="molecule type" value="Genomic_DNA"/>
</dbReference>
<dbReference type="AlphaFoldDB" id="A0A1C1A8X6"/>
<feature type="region of interest" description="Disordered" evidence="1">
    <location>
        <begin position="1"/>
        <end position="20"/>
    </location>
</feature>
<keyword evidence="3" id="KW-1185">Reference proteome</keyword>